<keyword evidence="3" id="KW-0547">Nucleotide-binding</keyword>
<dbReference type="Gene3D" id="3.30.420.40">
    <property type="match status" value="1"/>
</dbReference>
<dbReference type="GO" id="GO:0004594">
    <property type="term" value="F:pantothenate kinase activity"/>
    <property type="evidence" value="ECO:0007669"/>
    <property type="project" value="UniProtKB-EC"/>
</dbReference>
<dbReference type="Proteomes" id="UP001398420">
    <property type="component" value="Unassembled WGS sequence"/>
</dbReference>
<evidence type="ECO:0000256" key="2">
    <source>
        <dbReference type="ARBA" id="ARBA00022679"/>
    </source>
</evidence>
<keyword evidence="2 7" id="KW-0808">Transferase</keyword>
<comment type="caution">
    <text evidence="7">The sequence shown here is derived from an EMBL/GenBank/DDBJ whole genome shotgun (WGS) entry which is preliminary data.</text>
</comment>
<evidence type="ECO:0000256" key="4">
    <source>
        <dbReference type="ARBA" id="ARBA00022777"/>
    </source>
</evidence>
<sequence length="280" mass="30815">MVRAIGIDAGGTLTKIAYINEEQQLILKHEPSTNLQEVAAFIDAHPEVEKVGLTGGRAEQLRQLVTTEKEFAYVVEFEATLKGVRFLLERENIDLKRAIITNIGSGTSVHYMNDDTYKRVSGTGIGGGTLIGLSALLTGVFNYNEMSELAQQGSRKSIDLMVADIFKGQEIPAPLHPDLTASNFGKVGIDLRSDYKQEDILATVARLVGEVITTLSIQLAQQYEVDDIIYIGTTLKDHPVLREVIADYTVIKQKNPIFLDDQGYSGAIGALNKMRTMKQQ</sequence>
<evidence type="ECO:0000313" key="7">
    <source>
        <dbReference type="EMBL" id="MEL5989162.1"/>
    </source>
</evidence>
<organism evidence="7 8">
    <name type="scientific">Kurthia gibsonii</name>
    <dbReference type="NCBI Taxonomy" id="33946"/>
    <lineage>
        <taxon>Bacteria</taxon>
        <taxon>Bacillati</taxon>
        <taxon>Bacillota</taxon>
        <taxon>Bacilli</taxon>
        <taxon>Bacillales</taxon>
        <taxon>Caryophanaceae</taxon>
        <taxon>Kurthia</taxon>
    </lineage>
</organism>
<dbReference type="EMBL" id="JBCEWA010000009">
    <property type="protein sequence ID" value="MEL5989162.1"/>
    <property type="molecule type" value="Genomic_DNA"/>
</dbReference>
<gene>
    <name evidence="7" type="primary">coaW</name>
    <name evidence="7" type="ORF">AAF454_12185</name>
</gene>
<dbReference type="InterPro" id="IPR004567">
    <property type="entry name" value="Type_II_PanK"/>
</dbReference>
<dbReference type="PANTHER" id="PTHR12280">
    <property type="entry name" value="PANTOTHENATE KINASE"/>
    <property type="match status" value="1"/>
</dbReference>
<protein>
    <submittedName>
        <fullName evidence="7">Type II pantothenate kinase</fullName>
        <ecNumber evidence="7">2.7.1.33</ecNumber>
    </submittedName>
</protein>
<accession>A0ABU9LMU7</accession>
<dbReference type="EC" id="2.7.1.33" evidence="7"/>
<dbReference type="RefSeq" id="WP_087682622.1">
    <property type="nucleotide sequence ID" value="NZ_JBCEWA010000009.1"/>
</dbReference>
<dbReference type="SUPFAM" id="SSF53067">
    <property type="entry name" value="Actin-like ATPase domain"/>
    <property type="match status" value="1"/>
</dbReference>
<keyword evidence="5" id="KW-0067">ATP-binding</keyword>
<evidence type="ECO:0000256" key="6">
    <source>
        <dbReference type="ARBA" id="ARBA00022993"/>
    </source>
</evidence>
<dbReference type="InterPro" id="IPR043129">
    <property type="entry name" value="ATPase_NBD"/>
</dbReference>
<dbReference type="Pfam" id="PF03630">
    <property type="entry name" value="Fumble"/>
    <property type="match status" value="1"/>
</dbReference>
<evidence type="ECO:0000313" key="8">
    <source>
        <dbReference type="Proteomes" id="UP001398420"/>
    </source>
</evidence>
<dbReference type="InterPro" id="IPR011602">
    <property type="entry name" value="Type_II_PanK_bac"/>
</dbReference>
<dbReference type="PIRSF" id="PIRSF036940">
    <property type="entry name" value="PanK_bac_aCoA"/>
    <property type="match status" value="1"/>
</dbReference>
<keyword evidence="1" id="KW-0963">Cytoplasm</keyword>
<dbReference type="CDD" id="cd24085">
    <property type="entry name" value="ASKHA_NBD_PanK-II_bac"/>
    <property type="match status" value="1"/>
</dbReference>
<evidence type="ECO:0000256" key="1">
    <source>
        <dbReference type="ARBA" id="ARBA00022490"/>
    </source>
</evidence>
<dbReference type="NCBIfam" id="TIGR00555">
    <property type="entry name" value="panK_eukar"/>
    <property type="match status" value="1"/>
</dbReference>
<keyword evidence="8" id="KW-1185">Reference proteome</keyword>
<dbReference type="NCBIfam" id="NF009842">
    <property type="entry name" value="PRK13317.1"/>
    <property type="match status" value="1"/>
</dbReference>
<keyword evidence="4 7" id="KW-0418">Kinase</keyword>
<proteinExistence type="predicted"/>
<name>A0ABU9LMU7_9BACL</name>
<dbReference type="PANTHER" id="PTHR12280:SF20">
    <property type="entry name" value="4'-PHOSPHOPANTETHEINE PHOSPHATASE"/>
    <property type="match status" value="1"/>
</dbReference>
<evidence type="ECO:0000256" key="5">
    <source>
        <dbReference type="ARBA" id="ARBA00022840"/>
    </source>
</evidence>
<evidence type="ECO:0000256" key="3">
    <source>
        <dbReference type="ARBA" id="ARBA00022741"/>
    </source>
</evidence>
<reference evidence="7 8" key="1">
    <citation type="submission" date="2024-04" db="EMBL/GenBank/DDBJ databases">
        <authorList>
            <person name="Wu Y.S."/>
            <person name="Zhang L."/>
        </authorList>
    </citation>
    <scope>NUCLEOTIDE SEQUENCE [LARGE SCALE GENOMIC DNA]</scope>
    <source>
        <strain evidence="7 8">KG-01</strain>
    </source>
</reference>
<keyword evidence="6" id="KW-0173">Coenzyme A biosynthesis</keyword>